<feature type="domain" description="C2H2-type" evidence="2">
    <location>
        <begin position="818"/>
        <end position="842"/>
    </location>
</feature>
<dbReference type="PROSITE" id="PS00028">
    <property type="entry name" value="ZINC_FINGER_C2H2_1"/>
    <property type="match status" value="1"/>
</dbReference>
<feature type="region of interest" description="Disordered" evidence="1">
    <location>
        <begin position="775"/>
        <end position="807"/>
    </location>
</feature>
<organism evidence="3 4">
    <name type="scientific">Magallana gigas</name>
    <name type="common">Pacific oyster</name>
    <name type="synonym">Crassostrea gigas</name>
    <dbReference type="NCBI Taxonomy" id="29159"/>
    <lineage>
        <taxon>Eukaryota</taxon>
        <taxon>Metazoa</taxon>
        <taxon>Spiralia</taxon>
        <taxon>Lophotrochozoa</taxon>
        <taxon>Mollusca</taxon>
        <taxon>Bivalvia</taxon>
        <taxon>Autobranchia</taxon>
        <taxon>Pteriomorphia</taxon>
        <taxon>Ostreida</taxon>
        <taxon>Ostreoidea</taxon>
        <taxon>Ostreidae</taxon>
        <taxon>Magallana</taxon>
    </lineage>
</organism>
<reference evidence="3" key="1">
    <citation type="submission" date="2022-08" db="UniProtKB">
        <authorList>
            <consortium name="EnsemblMetazoa"/>
        </authorList>
    </citation>
    <scope>IDENTIFICATION</scope>
    <source>
        <strain evidence="3">05x7-T-G4-1.051#20</strain>
    </source>
</reference>
<dbReference type="EnsemblMetazoa" id="G34078.1">
    <property type="protein sequence ID" value="G34078.1:cds"/>
    <property type="gene ID" value="G34078"/>
</dbReference>
<name>A0A8W8MMG6_MAGGI</name>
<evidence type="ECO:0000256" key="1">
    <source>
        <dbReference type="SAM" id="MobiDB-lite"/>
    </source>
</evidence>
<dbReference type="PANTHER" id="PTHR33845">
    <property type="entry name" value="C2H2-TYPE DOMAIN-CONTAINING PROTEIN"/>
    <property type="match status" value="1"/>
</dbReference>
<evidence type="ECO:0000313" key="4">
    <source>
        <dbReference type="Proteomes" id="UP000005408"/>
    </source>
</evidence>
<dbReference type="Proteomes" id="UP000005408">
    <property type="component" value="Unassembled WGS sequence"/>
</dbReference>
<dbReference type="AlphaFoldDB" id="A0A8W8MMG6"/>
<proteinExistence type="predicted"/>
<keyword evidence="4" id="KW-1185">Reference proteome</keyword>
<evidence type="ECO:0000313" key="3">
    <source>
        <dbReference type="EnsemblMetazoa" id="G34078.1:cds"/>
    </source>
</evidence>
<dbReference type="InterPro" id="IPR013087">
    <property type="entry name" value="Znf_C2H2_type"/>
</dbReference>
<dbReference type="PANTHER" id="PTHR33845:SF1">
    <property type="entry name" value="C2H2-TYPE DOMAIN-CONTAINING PROTEIN"/>
    <property type="match status" value="1"/>
</dbReference>
<evidence type="ECO:0000259" key="2">
    <source>
        <dbReference type="PROSITE" id="PS00028"/>
    </source>
</evidence>
<accession>A0A8W8MMG6</accession>
<sequence length="1001" mass="112712">MADSIERCSISVYSSTCCDFSPLHPSETNLTRLKDCKRGIVSHLIKNGVRSGVKGEADVFSEADLICKRVGLFTVEETFTVCPYHRDFLGIHWRPKTSCQYPNHKGTAKPYRSLNSRMCKRMISEFGILVPVGSGICRKCHGDYLNLPSSIGEVEVPIEDNREHTTDSLKNQKSSCTDAPLNETNDEAWTCRLRTRQTDTSIYEDLVPSDSQSSAVCSQSSNWSQEEEALPLQEIQLADVNAAINIISQGQISPLRSRLGTDLVDVKERTLRYYKRKAEETCTALLDAIAPHQGQRLKRIVLPSSESSDDDLCNVVGEMYHNIKDANLKCQLLSLIVHRCSKAELLTKFPEITKHQIDKARRHAFVYGPGSDVQLKASSQHRERINYAKLQHAVEFFSDPSFNEISSYTTRNLKLDSGNTLLIPDIVRTMIHSNLIKLYNAYCTSINFEPLRESTLYQVLNACSASKRKCLKGLDNIAVDGSSAFDSLSSLVDKLDEPQQWKTEMKEKLFDARLYLKTDYKLHIKREDECAFHCLQYALSDPKSSLLGVTCDHEHNQNCSRCIYLDQNGSLVHKTFTHIMDYVKQDFFAVLSLLEHTLVTIKQHMPNITEAYLRSDNAGCYHCGQIWLSIPSLSERTGITVKCYDYSEAQSGKSYCDAKIAHMRSKMRIFSSEGHNICTATQMKEAIDSGAGVKGTSIAVVDVDVTKQEVTKHSWKGVSFISNIEFTSTGIKTWRAYGIGEGCFKDTESLQKLGQTQSATCLKIISDFNYPENHGKIHLKTPNTDDESGSHDRSDSISNDEEECENEPTGMNSKLFFCPEYGCVKSYQTFGKLNEHLLIGNHVFKKLSESSSDKTKKLWAETCNSVLTTTRPRVEHEPEASDSVDLPVRGWALKKEKRYSRFSQKVKDFLTDLFKKGEESGRKENPTAVALEMRNLVEDGRKKFSPCEWLQPSQISSFFSRLAVNSSQANVICAEKLGLDDSDLLSVLSELQNAEVFQNIT</sequence>
<protein>
    <recommendedName>
        <fullName evidence="2">C2H2-type domain-containing protein</fullName>
    </recommendedName>
</protein>